<dbReference type="PRINTS" id="PR00509">
    <property type="entry name" value="PGMPMM"/>
</dbReference>
<feature type="domain" description="Alpha-D-phosphohexomutase C-terminal" evidence="9">
    <location>
        <begin position="492"/>
        <end position="542"/>
    </location>
</feature>
<evidence type="ECO:0000256" key="3">
    <source>
        <dbReference type="ARBA" id="ARBA00022553"/>
    </source>
</evidence>
<dbReference type="RefSeq" id="WP_196928389.1">
    <property type="nucleotide sequence ID" value="NZ_CP108567.1"/>
</dbReference>
<dbReference type="InterPro" id="IPR016055">
    <property type="entry name" value="A-D-PHexomutase_a/b/a-I/II/III"/>
</dbReference>
<comment type="caution">
    <text evidence="13">The sequence shown here is derived from an EMBL/GenBank/DDBJ whole genome shotgun (WGS) entry which is preliminary data.</text>
</comment>
<sequence length="574" mass="59307">MAADTSDIDDIREQARRWLADDPDPVSRDELTAVLDGLPASGPELADRFAGPLTFGTAGLRGPLRAGPNGMNLAVVTQAAAGLVTWLAAQGGTGPLVIGYDARHGSRQFAERTAQVATGAGRPALLLPSPLPTPVLAYAVRHLGGVAGVMVTASHNPPQDNGYKVYLGAELGGELGAGAQIVPPADAGIEAAIRSVGPLTQVPLGEPGQVLGDDLVASYVERATAVIDPDGPRDLTVAYTPLHGVGAAVLTAAFASAGFPTPGVVPDQAEPDPAFPTVSFPNPEEPGAVDRLIALADSTGADLAIANDPDADRCAVVVRDGVRPASARSELASPAVASEDRHGWRMLRGDEVGVLLADHLMRRGVTGLYATTIVSSSLLRAMCAARGLPYDETLTGFKWIVRAGGGSAPLVFGYEEALGYCVAPEHVRDKDGITAALTVAELAAGLKTQGRTLTDRLDELAAEFGVHHTDQLSARVDDLRVIADAMARIRAATPATLLGQPVDSVRDLLPESDVVILRTAVARVVIRPSGTEPKLKAYLEVVEPVVDGDVQTARSRAASAVAALRAEVSAALGI</sequence>
<evidence type="ECO:0000259" key="9">
    <source>
        <dbReference type="Pfam" id="PF00408"/>
    </source>
</evidence>
<dbReference type="InterPro" id="IPR036900">
    <property type="entry name" value="A-D-PHexomutase_C_sf"/>
</dbReference>
<keyword evidence="14" id="KW-1185">Reference proteome</keyword>
<dbReference type="SUPFAM" id="SSF55957">
    <property type="entry name" value="Phosphoglucomutase, C-terminal domain"/>
    <property type="match status" value="1"/>
</dbReference>
<dbReference type="SUPFAM" id="SSF53738">
    <property type="entry name" value="Phosphoglucomutase, first 3 domains"/>
    <property type="match status" value="3"/>
</dbReference>
<dbReference type="InterPro" id="IPR005843">
    <property type="entry name" value="A-D-PHexomutase_C"/>
</dbReference>
<dbReference type="InterPro" id="IPR005844">
    <property type="entry name" value="A-D-PHexomutase_a/b/a-I"/>
</dbReference>
<evidence type="ECO:0000256" key="2">
    <source>
        <dbReference type="ARBA" id="ARBA00010231"/>
    </source>
</evidence>
<gene>
    <name evidence="13" type="ORF">IW248_004261</name>
</gene>
<evidence type="ECO:0000256" key="7">
    <source>
        <dbReference type="RuleBase" id="RU004326"/>
    </source>
</evidence>
<feature type="region of interest" description="Disordered" evidence="8">
    <location>
        <begin position="1"/>
        <end position="24"/>
    </location>
</feature>
<protein>
    <submittedName>
        <fullName evidence="13">Phosphomannomutase</fullName>
        <ecNumber evidence="13">5.4.2.8</ecNumber>
    </submittedName>
</protein>
<keyword evidence="6 13" id="KW-0413">Isomerase</keyword>
<evidence type="ECO:0000313" key="13">
    <source>
        <dbReference type="EMBL" id="MBG6067974.1"/>
    </source>
</evidence>
<dbReference type="EC" id="5.4.2.8" evidence="13"/>
<dbReference type="InterPro" id="IPR016066">
    <property type="entry name" value="A-D-PHexomutase_CS"/>
</dbReference>
<dbReference type="Pfam" id="PF02878">
    <property type="entry name" value="PGM_PMM_I"/>
    <property type="match status" value="1"/>
</dbReference>
<dbReference type="PANTHER" id="PTHR45745:SF1">
    <property type="entry name" value="PHOSPHOGLUCOMUTASE 2B-RELATED"/>
    <property type="match status" value="1"/>
</dbReference>
<evidence type="ECO:0000256" key="5">
    <source>
        <dbReference type="ARBA" id="ARBA00022842"/>
    </source>
</evidence>
<evidence type="ECO:0000259" key="11">
    <source>
        <dbReference type="Pfam" id="PF02879"/>
    </source>
</evidence>
<evidence type="ECO:0000256" key="8">
    <source>
        <dbReference type="SAM" id="MobiDB-lite"/>
    </source>
</evidence>
<dbReference type="InterPro" id="IPR005841">
    <property type="entry name" value="Alpha-D-phosphohexomutase_SF"/>
</dbReference>
<comment type="cofactor">
    <cofactor evidence="1">
        <name>Mg(2+)</name>
        <dbReference type="ChEBI" id="CHEBI:18420"/>
    </cofactor>
</comment>
<dbReference type="Proteomes" id="UP000614915">
    <property type="component" value="Unassembled WGS sequence"/>
</dbReference>
<dbReference type="CDD" id="cd05799">
    <property type="entry name" value="PGM2"/>
    <property type="match status" value="1"/>
</dbReference>
<feature type="domain" description="Alpha-D-phosphohexomutase alpha/beta/alpha" evidence="11">
    <location>
        <begin position="218"/>
        <end position="320"/>
    </location>
</feature>
<dbReference type="PROSITE" id="PS00710">
    <property type="entry name" value="PGM_PMM"/>
    <property type="match status" value="1"/>
</dbReference>
<dbReference type="Pfam" id="PF02880">
    <property type="entry name" value="PGM_PMM_III"/>
    <property type="match status" value="1"/>
</dbReference>
<organism evidence="13 14">
    <name type="scientific">Micromonospora ureilytica</name>
    <dbReference type="NCBI Taxonomy" id="709868"/>
    <lineage>
        <taxon>Bacteria</taxon>
        <taxon>Bacillati</taxon>
        <taxon>Actinomycetota</taxon>
        <taxon>Actinomycetes</taxon>
        <taxon>Micromonosporales</taxon>
        <taxon>Micromonosporaceae</taxon>
        <taxon>Micromonospora</taxon>
    </lineage>
</organism>
<dbReference type="Pfam" id="PF00408">
    <property type="entry name" value="PGM_PMM_IV"/>
    <property type="match status" value="1"/>
</dbReference>
<dbReference type="PANTHER" id="PTHR45745">
    <property type="entry name" value="PHOSPHOMANNOMUTASE 45A"/>
    <property type="match status" value="1"/>
</dbReference>
<feature type="domain" description="Alpha-D-phosphohexomutase alpha/beta/alpha" evidence="12">
    <location>
        <begin position="349"/>
        <end position="462"/>
    </location>
</feature>
<name>A0ABS0JM17_9ACTN</name>
<dbReference type="Gene3D" id="3.30.310.50">
    <property type="entry name" value="Alpha-D-phosphohexomutase, C-terminal domain"/>
    <property type="match status" value="1"/>
</dbReference>
<evidence type="ECO:0000256" key="4">
    <source>
        <dbReference type="ARBA" id="ARBA00022723"/>
    </source>
</evidence>
<evidence type="ECO:0000256" key="1">
    <source>
        <dbReference type="ARBA" id="ARBA00001946"/>
    </source>
</evidence>
<feature type="domain" description="Alpha-D-phosphohexomutase alpha/beta/alpha" evidence="10">
    <location>
        <begin position="54"/>
        <end position="168"/>
    </location>
</feature>
<feature type="compositionally biased region" description="Basic and acidic residues" evidence="8">
    <location>
        <begin position="9"/>
        <end position="24"/>
    </location>
</feature>
<dbReference type="Pfam" id="PF02879">
    <property type="entry name" value="PGM_PMM_II"/>
    <property type="match status" value="1"/>
</dbReference>
<evidence type="ECO:0000259" key="10">
    <source>
        <dbReference type="Pfam" id="PF02878"/>
    </source>
</evidence>
<dbReference type="GO" id="GO:0004615">
    <property type="term" value="F:phosphomannomutase activity"/>
    <property type="evidence" value="ECO:0007669"/>
    <property type="project" value="UniProtKB-EC"/>
</dbReference>
<comment type="similarity">
    <text evidence="2 7">Belongs to the phosphohexose mutase family.</text>
</comment>
<evidence type="ECO:0000256" key="6">
    <source>
        <dbReference type="ARBA" id="ARBA00023235"/>
    </source>
</evidence>
<dbReference type="InterPro" id="IPR005846">
    <property type="entry name" value="A-D-PHexomutase_a/b/a-III"/>
</dbReference>
<reference evidence="13 14" key="1">
    <citation type="submission" date="2020-11" db="EMBL/GenBank/DDBJ databases">
        <title>Sequencing the genomes of 1000 actinobacteria strains.</title>
        <authorList>
            <person name="Klenk H.-P."/>
        </authorList>
    </citation>
    <scope>NUCLEOTIDE SEQUENCE [LARGE SCALE GENOMIC DNA]</scope>
    <source>
        <strain evidence="13 14">DSM 101692</strain>
    </source>
</reference>
<dbReference type="Gene3D" id="3.40.120.10">
    <property type="entry name" value="Alpha-D-Glucose-1,6-Bisphosphate, subunit A, domain 3"/>
    <property type="match status" value="3"/>
</dbReference>
<accession>A0ABS0JM17</accession>
<proteinExistence type="inferred from homology"/>
<keyword evidence="3" id="KW-0597">Phosphoprotein</keyword>
<dbReference type="InterPro" id="IPR005845">
    <property type="entry name" value="A-D-PHexomutase_a/b/a-II"/>
</dbReference>
<evidence type="ECO:0000313" key="14">
    <source>
        <dbReference type="Proteomes" id="UP000614915"/>
    </source>
</evidence>
<keyword evidence="5 7" id="KW-0460">Magnesium</keyword>
<keyword evidence="4 7" id="KW-0479">Metal-binding</keyword>
<dbReference type="EMBL" id="JADOTX010000001">
    <property type="protein sequence ID" value="MBG6067974.1"/>
    <property type="molecule type" value="Genomic_DNA"/>
</dbReference>
<evidence type="ECO:0000259" key="12">
    <source>
        <dbReference type="Pfam" id="PF02880"/>
    </source>
</evidence>